<dbReference type="Gene3D" id="3.40.50.150">
    <property type="entry name" value="Vaccinia Virus protein VP39"/>
    <property type="match status" value="1"/>
</dbReference>
<proteinExistence type="inferred from homology"/>
<reference evidence="8" key="1">
    <citation type="journal article" date="2020" name="bioRxiv">
        <title>A rank-normalized archaeal taxonomy based on genome phylogeny resolves widespread incomplete and uneven classifications.</title>
        <authorList>
            <person name="Rinke C."/>
            <person name="Chuvochina M."/>
            <person name="Mussig A.J."/>
            <person name="Chaumeil P.-A."/>
            <person name="Waite D.W."/>
            <person name="Whitman W.B."/>
            <person name="Parks D.H."/>
            <person name="Hugenholtz P."/>
        </authorList>
    </citation>
    <scope>NUCLEOTIDE SEQUENCE [LARGE SCALE GENOMIC DNA]</scope>
</reference>
<protein>
    <submittedName>
        <fullName evidence="6">Methyltransferase</fullName>
    </submittedName>
</protein>
<dbReference type="InterPro" id="IPR004557">
    <property type="entry name" value="PrmC-related"/>
</dbReference>
<keyword evidence="4" id="KW-0949">S-adenosyl-L-methionine</keyword>
<evidence type="ECO:0000256" key="3">
    <source>
        <dbReference type="ARBA" id="ARBA00022679"/>
    </source>
</evidence>
<comment type="similarity">
    <text evidence="1">Belongs to the eukaryotic/archaeal PrmC-related family.</text>
</comment>
<dbReference type="GO" id="GO:0032259">
    <property type="term" value="P:methylation"/>
    <property type="evidence" value="ECO:0007669"/>
    <property type="project" value="UniProtKB-KW"/>
</dbReference>
<dbReference type="PANTHER" id="PTHR45875">
    <property type="entry name" value="METHYLTRANSFERASE N6AMT1"/>
    <property type="match status" value="1"/>
</dbReference>
<dbReference type="NCBIfam" id="TIGR00537">
    <property type="entry name" value="hemK_rel_arch"/>
    <property type="match status" value="1"/>
</dbReference>
<dbReference type="InterPro" id="IPR029063">
    <property type="entry name" value="SAM-dependent_MTases_sf"/>
</dbReference>
<name>A0A7J4JFJ0_9ARCH</name>
<dbReference type="Proteomes" id="UP000678237">
    <property type="component" value="Unassembled WGS sequence"/>
</dbReference>
<dbReference type="EMBL" id="JAGVWE010000007">
    <property type="protein sequence ID" value="MBS3063795.1"/>
    <property type="molecule type" value="Genomic_DNA"/>
</dbReference>
<dbReference type="NCBIfam" id="NF011529">
    <property type="entry name" value="PRK14968.1-3"/>
    <property type="match status" value="1"/>
</dbReference>
<comment type="caution">
    <text evidence="6">The sequence shown here is derived from an EMBL/GenBank/DDBJ whole genome shotgun (WGS) entry which is preliminary data.</text>
</comment>
<evidence type="ECO:0000313" key="8">
    <source>
        <dbReference type="Proteomes" id="UP000564964"/>
    </source>
</evidence>
<dbReference type="Proteomes" id="UP000564964">
    <property type="component" value="Unassembled WGS sequence"/>
</dbReference>
<dbReference type="InterPro" id="IPR052190">
    <property type="entry name" value="Euk-Arch_PrmC-MTase"/>
</dbReference>
<evidence type="ECO:0000256" key="4">
    <source>
        <dbReference type="ARBA" id="ARBA00022691"/>
    </source>
</evidence>
<keyword evidence="2 6" id="KW-0489">Methyltransferase</keyword>
<evidence type="ECO:0000313" key="7">
    <source>
        <dbReference type="EMBL" id="MBS3063795.1"/>
    </source>
</evidence>
<dbReference type="Pfam" id="PF05175">
    <property type="entry name" value="MTS"/>
    <property type="match status" value="1"/>
</dbReference>
<accession>A0A7J4JFJ0</accession>
<dbReference type="InterPro" id="IPR002052">
    <property type="entry name" value="DNA_methylase_N6_adenine_CS"/>
</dbReference>
<feature type="domain" description="Methyltransferase small" evidence="5">
    <location>
        <begin position="24"/>
        <end position="164"/>
    </location>
</feature>
<keyword evidence="3 6" id="KW-0808">Transferase</keyword>
<dbReference type="AlphaFoldDB" id="A0A7J4JFJ0"/>
<reference evidence="7" key="3">
    <citation type="submission" date="2021-05" db="EMBL/GenBank/DDBJ databases">
        <title>Protein family content uncovers lineage relationships and bacterial pathway maintenance mechanisms in DPANN archaea.</title>
        <authorList>
            <person name="Castelle C.J."/>
            <person name="Meheust R."/>
            <person name="Jaffe A.L."/>
            <person name="Seitz K."/>
            <person name="Gong X."/>
            <person name="Baker B.J."/>
            <person name="Banfield J.F."/>
        </authorList>
    </citation>
    <scope>NUCLEOTIDE SEQUENCE</scope>
    <source>
        <strain evidence="7">RIFCSPLOWO2_01_FULL_58_19</strain>
    </source>
</reference>
<dbReference type="GO" id="GO:0008757">
    <property type="term" value="F:S-adenosylmethionine-dependent methyltransferase activity"/>
    <property type="evidence" value="ECO:0007669"/>
    <property type="project" value="TreeGrafter"/>
</dbReference>
<reference evidence="7" key="2">
    <citation type="submission" date="2021-03" db="EMBL/GenBank/DDBJ databases">
        <authorList>
            <person name="Jaffe A."/>
        </authorList>
    </citation>
    <scope>NUCLEOTIDE SEQUENCE</scope>
    <source>
        <strain evidence="7">RIFCSPLOWO2_01_FULL_58_19</strain>
    </source>
</reference>
<dbReference type="PROSITE" id="PS00092">
    <property type="entry name" value="N6_MTASE"/>
    <property type="match status" value="1"/>
</dbReference>
<dbReference type="InterPro" id="IPR007848">
    <property type="entry name" value="Small_mtfrase_dom"/>
</dbReference>
<dbReference type="EMBL" id="DUGH01000015">
    <property type="protein sequence ID" value="HIH15890.1"/>
    <property type="molecule type" value="Genomic_DNA"/>
</dbReference>
<evidence type="ECO:0000256" key="1">
    <source>
        <dbReference type="ARBA" id="ARBA00006149"/>
    </source>
</evidence>
<dbReference type="PANTHER" id="PTHR45875:SF1">
    <property type="entry name" value="METHYLTRANSFERASE N6AMT1"/>
    <property type="match status" value="1"/>
</dbReference>
<evidence type="ECO:0000259" key="5">
    <source>
        <dbReference type="Pfam" id="PF05175"/>
    </source>
</evidence>
<dbReference type="GO" id="GO:0035657">
    <property type="term" value="C:eRF1 methyltransferase complex"/>
    <property type="evidence" value="ECO:0007669"/>
    <property type="project" value="TreeGrafter"/>
</dbReference>
<organism evidence="6 8">
    <name type="scientific">Candidatus Iainarchaeum sp</name>
    <dbReference type="NCBI Taxonomy" id="3101447"/>
    <lineage>
        <taxon>Archaea</taxon>
        <taxon>Candidatus Iainarchaeota</taxon>
        <taxon>Candidatus Iainarchaeia</taxon>
        <taxon>Candidatus Iainarchaeales</taxon>
        <taxon>Candidatus Iainarchaeaceae</taxon>
        <taxon>Candidatus Iainarchaeum</taxon>
    </lineage>
</organism>
<dbReference type="GO" id="GO:0008276">
    <property type="term" value="F:protein methyltransferase activity"/>
    <property type="evidence" value="ECO:0007669"/>
    <property type="project" value="TreeGrafter"/>
</dbReference>
<dbReference type="SUPFAM" id="SSF53335">
    <property type="entry name" value="S-adenosyl-L-methionine-dependent methyltransferases"/>
    <property type="match status" value="1"/>
</dbReference>
<dbReference type="GO" id="GO:0003676">
    <property type="term" value="F:nucleic acid binding"/>
    <property type="evidence" value="ECO:0007669"/>
    <property type="project" value="InterPro"/>
</dbReference>
<sequence>MRKAFFKDVELAVLEGVYEPREDSYLLAEAVDVKPGNRVLDMGTGSGIQAVNAALAGAREVWAVDVNPKALENARLNFERLKLKAKLVVRESELFEEIPEGERFDVIVFNPPYLPSEGIEDLAVDGGVEGRQFLDEFLEQFKFFLAPGGSAYFLQNDLNGAEKTGEMLGRLGIRHEMAAHKKVSFEELFVFRCWA</sequence>
<evidence type="ECO:0000313" key="6">
    <source>
        <dbReference type="EMBL" id="HIH15890.1"/>
    </source>
</evidence>
<dbReference type="CDD" id="cd02440">
    <property type="entry name" value="AdoMet_MTases"/>
    <property type="match status" value="1"/>
</dbReference>
<evidence type="ECO:0000256" key="2">
    <source>
        <dbReference type="ARBA" id="ARBA00022603"/>
    </source>
</evidence>
<gene>
    <name evidence="6" type="ORF">HA252_00610</name>
    <name evidence="7" type="ORF">J4203_08105</name>
</gene>